<dbReference type="Pfam" id="PF00085">
    <property type="entry name" value="Thioredoxin"/>
    <property type="match status" value="1"/>
</dbReference>
<comment type="caution">
    <text evidence="4">The sequence shown here is derived from an EMBL/GenBank/DDBJ whole genome shotgun (WGS) entry which is preliminary data.</text>
</comment>
<accession>A0A4Z1T7N0</accession>
<dbReference type="Gene3D" id="3.40.30.10">
    <property type="entry name" value="Glutaredoxin"/>
    <property type="match status" value="1"/>
</dbReference>
<dbReference type="Proteomes" id="UP000315496">
    <property type="component" value="Chromosome 2"/>
</dbReference>
<feature type="region of interest" description="Disordered" evidence="1">
    <location>
        <begin position="254"/>
        <end position="278"/>
    </location>
</feature>
<feature type="region of interest" description="Disordered" evidence="1">
    <location>
        <begin position="288"/>
        <end position="307"/>
    </location>
</feature>
<sequence length="307" mass="34263">MLLISFLISTLVMGLGLKTITFEELQKRTHDLIAVFGDSSVPFGENQGFFDGLPDVYPEVYFIDKADEANKLLFETPELKELPVVYMLSHAELKTERFPGPLSLEAMKEFIAYKTEPLDEAAVDVQTPLATVHASGAPAVVLFTAEKNCTACGPVAITVIRTATRLRRSKALGHVRFYAVNCVQEPEACATHSVDMVPMLMVCADGIWTPYTGEQTSRAMEEFIAAEIQMDPETHARREKAAKDHIRAVEQRVKEHIDKQGGRESNAPQTATTKRVAKLEDKVARLEKAMKKIQKKKGKETKRKEEL</sequence>
<dbReference type="OrthoDB" id="10255355at2759"/>
<dbReference type="VEuPathDB" id="GiardiaDB:GMRT_12743"/>
<evidence type="ECO:0000256" key="1">
    <source>
        <dbReference type="SAM" id="MobiDB-lite"/>
    </source>
</evidence>
<evidence type="ECO:0000256" key="2">
    <source>
        <dbReference type="SAM" id="SignalP"/>
    </source>
</evidence>
<evidence type="ECO:0000259" key="3">
    <source>
        <dbReference type="Pfam" id="PF00085"/>
    </source>
</evidence>
<gene>
    <name evidence="4" type="ORF">GMRT_12743</name>
</gene>
<feature type="signal peptide" evidence="2">
    <location>
        <begin position="1"/>
        <end position="16"/>
    </location>
</feature>
<dbReference type="EMBL" id="VDLU01000002">
    <property type="protein sequence ID" value="TNJ28579.1"/>
    <property type="molecule type" value="Genomic_DNA"/>
</dbReference>
<evidence type="ECO:0000313" key="4">
    <source>
        <dbReference type="EMBL" id="TNJ28579.1"/>
    </source>
</evidence>
<feature type="compositionally biased region" description="Basic residues" evidence="1">
    <location>
        <begin position="291"/>
        <end position="301"/>
    </location>
</feature>
<evidence type="ECO:0000313" key="5">
    <source>
        <dbReference type="Proteomes" id="UP000315496"/>
    </source>
</evidence>
<dbReference type="SUPFAM" id="SSF52833">
    <property type="entry name" value="Thioredoxin-like"/>
    <property type="match status" value="1"/>
</dbReference>
<feature type="domain" description="Thioredoxin" evidence="3">
    <location>
        <begin position="132"/>
        <end position="225"/>
    </location>
</feature>
<organism evidence="4 5">
    <name type="scientific">Giardia muris</name>
    <dbReference type="NCBI Taxonomy" id="5742"/>
    <lineage>
        <taxon>Eukaryota</taxon>
        <taxon>Metamonada</taxon>
        <taxon>Diplomonadida</taxon>
        <taxon>Hexamitidae</taxon>
        <taxon>Giardiinae</taxon>
        <taxon>Giardia</taxon>
    </lineage>
</organism>
<reference evidence="4 5" key="1">
    <citation type="submission" date="2019-05" db="EMBL/GenBank/DDBJ databases">
        <title>The compact genome of Giardia muris reveals important steps in the evolution of intestinal protozoan parasites.</title>
        <authorList>
            <person name="Xu F."/>
            <person name="Jimenez-Gonzalez A."/>
            <person name="Einarsson E."/>
            <person name="Astvaldsson A."/>
            <person name="Peirasmaki D."/>
            <person name="Eckmann L."/>
            <person name="Andersson J.O."/>
            <person name="Svard S.G."/>
            <person name="Jerlstrom-Hultqvist J."/>
        </authorList>
    </citation>
    <scope>NUCLEOTIDE SEQUENCE [LARGE SCALE GENOMIC DNA]</scope>
    <source>
        <strain evidence="4 5">Roberts-Thomson</strain>
    </source>
</reference>
<keyword evidence="5" id="KW-1185">Reference proteome</keyword>
<dbReference type="AlphaFoldDB" id="A0A4Z1T7N0"/>
<keyword evidence="2" id="KW-0732">Signal</keyword>
<name>A0A4Z1T7N0_GIAMU</name>
<dbReference type="InterPro" id="IPR036249">
    <property type="entry name" value="Thioredoxin-like_sf"/>
</dbReference>
<protein>
    <submittedName>
        <fullName evidence="4">Phasin superfamily protein</fullName>
    </submittedName>
</protein>
<proteinExistence type="predicted"/>
<dbReference type="InterPro" id="IPR013766">
    <property type="entry name" value="Thioredoxin_domain"/>
</dbReference>
<feature type="chain" id="PRO_5021395033" evidence="2">
    <location>
        <begin position="17"/>
        <end position="307"/>
    </location>
</feature>